<dbReference type="GO" id="GO:0016616">
    <property type="term" value="F:oxidoreductase activity, acting on the CH-OH group of donors, NAD or NADP as acceptor"/>
    <property type="evidence" value="ECO:0007669"/>
    <property type="project" value="InterPro"/>
</dbReference>
<dbReference type="EMBL" id="BARV01020302">
    <property type="protein sequence ID" value="GAI25777.1"/>
    <property type="molecule type" value="Genomic_DNA"/>
</dbReference>
<dbReference type="Pfam" id="PF00984">
    <property type="entry name" value="UDPG_MGDP_dh"/>
    <property type="match status" value="1"/>
</dbReference>
<dbReference type="SUPFAM" id="SSF48179">
    <property type="entry name" value="6-phosphogluconate dehydrogenase C-terminal domain-like"/>
    <property type="match status" value="1"/>
</dbReference>
<proteinExistence type="predicted"/>
<dbReference type="Gene3D" id="1.10.1040.10">
    <property type="entry name" value="N-(1-d-carboxylethyl)-l-norvaline Dehydrogenase, domain 2"/>
    <property type="match status" value="1"/>
</dbReference>
<reference evidence="2" key="1">
    <citation type="journal article" date="2014" name="Front. Microbiol.">
        <title>High frequency of phylogenetically diverse reductive dehalogenase-homologous genes in deep subseafloor sedimentary metagenomes.</title>
        <authorList>
            <person name="Kawai M."/>
            <person name="Futagami T."/>
            <person name="Toyoda A."/>
            <person name="Takaki Y."/>
            <person name="Nishi S."/>
            <person name="Hori S."/>
            <person name="Arai W."/>
            <person name="Tsubouchi T."/>
            <person name="Morono Y."/>
            <person name="Uchiyama I."/>
            <person name="Ito T."/>
            <person name="Fujiyama A."/>
            <person name="Inagaki F."/>
            <person name="Takami H."/>
        </authorList>
    </citation>
    <scope>NUCLEOTIDE SEQUENCE</scope>
    <source>
        <strain evidence="2">Expedition CK06-06</strain>
    </source>
</reference>
<comment type="caution">
    <text evidence="2">The sequence shown here is derived from an EMBL/GenBank/DDBJ whole genome shotgun (WGS) entry which is preliminary data.</text>
</comment>
<feature type="domain" description="UDP-glucose/GDP-mannose dehydrogenase dimerisation" evidence="1">
    <location>
        <begin position="77"/>
        <end position="172"/>
    </location>
</feature>
<dbReference type="SUPFAM" id="SSF51735">
    <property type="entry name" value="NAD(P)-binding Rossmann-fold domains"/>
    <property type="match status" value="1"/>
</dbReference>
<organism evidence="2">
    <name type="scientific">marine sediment metagenome</name>
    <dbReference type="NCBI Taxonomy" id="412755"/>
    <lineage>
        <taxon>unclassified sequences</taxon>
        <taxon>metagenomes</taxon>
        <taxon>ecological metagenomes</taxon>
    </lineage>
</organism>
<evidence type="ECO:0000259" key="1">
    <source>
        <dbReference type="Pfam" id="PF00984"/>
    </source>
</evidence>
<name>X1M2F2_9ZZZZ</name>
<dbReference type="AlphaFoldDB" id="X1M2F2"/>
<protein>
    <recommendedName>
        <fullName evidence="1">UDP-glucose/GDP-mannose dehydrogenase dimerisation domain-containing protein</fullName>
    </recommendedName>
</protein>
<dbReference type="InterPro" id="IPR014026">
    <property type="entry name" value="UDP-Glc/GDP-Man_DH_dimer"/>
</dbReference>
<accession>X1M2F2</accession>
<dbReference type="InterPro" id="IPR036291">
    <property type="entry name" value="NAD(P)-bd_dom_sf"/>
</dbReference>
<evidence type="ECO:0000313" key="2">
    <source>
        <dbReference type="EMBL" id="GAI25777.1"/>
    </source>
</evidence>
<dbReference type="Gene3D" id="3.40.50.720">
    <property type="entry name" value="NAD(P)-binding Rossmann-like Domain"/>
    <property type="match status" value="1"/>
</dbReference>
<feature type="non-terminal residue" evidence="2">
    <location>
        <position position="1"/>
    </location>
</feature>
<sequence>TTEEKVIPLLEIYSRKKAGLDFGICTNPEFLRAAKSGHDFAHPWLTVIGAYDQRSGKELERLYQPFGAEIVITELKVAEMMKYVHNLFNATKISFFNEMHMMCDKLGIDSQAVNSLVVKSAEGIWNPKYGTTGGRPYGGSCLPKDTRAFRSFAHELELSRMPLLNATIRINEEMGEQIPDEQLCLAGSFAR</sequence>
<dbReference type="PANTHER" id="PTHR43750:SF3">
    <property type="entry name" value="UDP-GLUCOSE 6-DEHYDROGENASE TUAD"/>
    <property type="match status" value="1"/>
</dbReference>
<dbReference type="InterPro" id="IPR008927">
    <property type="entry name" value="6-PGluconate_DH-like_C_sf"/>
</dbReference>
<dbReference type="InterPro" id="IPR013328">
    <property type="entry name" value="6PGD_dom2"/>
</dbReference>
<gene>
    <name evidence="2" type="ORF">S06H3_33912</name>
</gene>
<dbReference type="GO" id="GO:0051287">
    <property type="term" value="F:NAD binding"/>
    <property type="evidence" value="ECO:0007669"/>
    <property type="project" value="InterPro"/>
</dbReference>
<dbReference type="PANTHER" id="PTHR43750">
    <property type="entry name" value="UDP-GLUCOSE 6-DEHYDROGENASE TUAD"/>
    <property type="match status" value="1"/>
</dbReference>